<proteinExistence type="predicted"/>
<reference evidence="2" key="1">
    <citation type="submission" date="2020-05" db="EMBL/GenBank/DDBJ databases">
        <authorList>
            <person name="Chiriac C."/>
            <person name="Salcher M."/>
            <person name="Ghai R."/>
            <person name="Kavagutti S V."/>
        </authorList>
    </citation>
    <scope>NUCLEOTIDE SEQUENCE</scope>
</reference>
<organism evidence="2">
    <name type="scientific">uncultured Caudovirales phage</name>
    <dbReference type="NCBI Taxonomy" id="2100421"/>
    <lineage>
        <taxon>Viruses</taxon>
        <taxon>Duplodnaviria</taxon>
        <taxon>Heunggongvirae</taxon>
        <taxon>Uroviricota</taxon>
        <taxon>Caudoviricetes</taxon>
        <taxon>Peduoviridae</taxon>
        <taxon>Maltschvirus</taxon>
        <taxon>Maltschvirus maltsch</taxon>
    </lineage>
</organism>
<evidence type="ECO:0000313" key="2">
    <source>
        <dbReference type="EMBL" id="CAB5218539.1"/>
    </source>
</evidence>
<dbReference type="EMBL" id="LR796224">
    <property type="protein sequence ID" value="CAB4128312.1"/>
    <property type="molecule type" value="Genomic_DNA"/>
</dbReference>
<sequence>MNNRIKDPLISKFLQDRASIPLQVLTIPHWEFNTTFLPHVCTDWEICAYNYGSDSTYIAQIELYYGLLKMPWGTHRITAALPLIGSSGLYIGDSMRDVLYRIELLWQTAKTIPIKSMVANQYIEIMIDNESLFIDLWQMYDSNTMQDEAAR</sequence>
<evidence type="ECO:0000313" key="1">
    <source>
        <dbReference type="EMBL" id="CAB4128312.1"/>
    </source>
</evidence>
<accession>A0A6J7WKE7</accession>
<protein>
    <submittedName>
        <fullName evidence="2">Uncharacterized protein</fullName>
    </submittedName>
</protein>
<dbReference type="EMBL" id="LR798264">
    <property type="protein sequence ID" value="CAB5218539.1"/>
    <property type="molecule type" value="Genomic_DNA"/>
</dbReference>
<gene>
    <name evidence="1" type="ORF">UFOVP107_22</name>
    <name evidence="2" type="ORF">UFOVP214_29</name>
</gene>
<name>A0A6J7WKE7_9CAUD</name>